<evidence type="ECO:0000256" key="2">
    <source>
        <dbReference type="ARBA" id="ARBA00022737"/>
    </source>
</evidence>
<feature type="domain" description="C2H2-type" evidence="7">
    <location>
        <begin position="526"/>
        <end position="554"/>
    </location>
</feature>
<dbReference type="AlphaFoldDB" id="A0A8S4E2U7"/>
<feature type="domain" description="C2H2-type" evidence="7">
    <location>
        <begin position="499"/>
        <end position="527"/>
    </location>
</feature>
<dbReference type="PROSITE" id="PS50157">
    <property type="entry name" value="ZINC_FINGER_C2H2_2"/>
    <property type="match status" value="8"/>
</dbReference>
<dbReference type="Gene3D" id="3.30.160.60">
    <property type="entry name" value="Classic Zinc Finger"/>
    <property type="match status" value="4"/>
</dbReference>
<comment type="caution">
    <text evidence="8">The sequence shown here is derived from an EMBL/GenBank/DDBJ whole genome shotgun (WGS) entry which is preliminary data.</text>
</comment>
<dbReference type="Pfam" id="PF13912">
    <property type="entry name" value="zf-C2H2_6"/>
    <property type="match status" value="3"/>
</dbReference>
<feature type="domain" description="C2H2-type" evidence="7">
    <location>
        <begin position="777"/>
        <end position="799"/>
    </location>
</feature>
<dbReference type="SMART" id="SM00355">
    <property type="entry name" value="ZnF_C2H2"/>
    <property type="match status" value="11"/>
</dbReference>
<organism evidence="8 9">
    <name type="scientific">Plutella xylostella</name>
    <name type="common">Diamondback moth</name>
    <name type="synonym">Plutella maculipennis</name>
    <dbReference type="NCBI Taxonomy" id="51655"/>
    <lineage>
        <taxon>Eukaryota</taxon>
        <taxon>Metazoa</taxon>
        <taxon>Ecdysozoa</taxon>
        <taxon>Arthropoda</taxon>
        <taxon>Hexapoda</taxon>
        <taxon>Insecta</taxon>
        <taxon>Pterygota</taxon>
        <taxon>Neoptera</taxon>
        <taxon>Endopterygota</taxon>
        <taxon>Lepidoptera</taxon>
        <taxon>Glossata</taxon>
        <taxon>Ditrysia</taxon>
        <taxon>Yponomeutoidea</taxon>
        <taxon>Plutellidae</taxon>
        <taxon>Plutella</taxon>
    </lineage>
</organism>
<feature type="domain" description="C2H2-type" evidence="7">
    <location>
        <begin position="428"/>
        <end position="456"/>
    </location>
</feature>
<keyword evidence="9" id="KW-1185">Reference proteome</keyword>
<proteinExistence type="predicted"/>
<protein>
    <submittedName>
        <fullName evidence="8">(diamondback moth) hypothetical protein</fullName>
    </submittedName>
</protein>
<evidence type="ECO:0000256" key="4">
    <source>
        <dbReference type="ARBA" id="ARBA00022833"/>
    </source>
</evidence>
<keyword evidence="1" id="KW-0479">Metal-binding</keyword>
<evidence type="ECO:0000313" key="8">
    <source>
        <dbReference type="EMBL" id="CAG9109065.1"/>
    </source>
</evidence>
<reference evidence="8" key="1">
    <citation type="submission" date="2020-11" db="EMBL/GenBank/DDBJ databases">
        <authorList>
            <person name="Whiteford S."/>
        </authorList>
    </citation>
    <scope>NUCLEOTIDE SEQUENCE</scope>
</reference>
<dbReference type="PANTHER" id="PTHR24379:SF121">
    <property type="entry name" value="C2H2-TYPE DOMAIN-CONTAINING PROTEIN"/>
    <property type="match status" value="1"/>
</dbReference>
<feature type="domain" description="C2H2-type" evidence="7">
    <location>
        <begin position="645"/>
        <end position="672"/>
    </location>
</feature>
<dbReference type="PANTHER" id="PTHR24379">
    <property type="entry name" value="KRAB AND ZINC FINGER DOMAIN-CONTAINING"/>
    <property type="match status" value="1"/>
</dbReference>
<accession>A0A8S4E2U7</accession>
<gene>
    <name evidence="8" type="ORF">PLXY2_LOCUS4108</name>
</gene>
<feature type="region of interest" description="Disordered" evidence="6">
    <location>
        <begin position="752"/>
        <end position="780"/>
    </location>
</feature>
<evidence type="ECO:0000313" key="9">
    <source>
        <dbReference type="Proteomes" id="UP000653454"/>
    </source>
</evidence>
<keyword evidence="4" id="KW-0862">Zinc</keyword>
<evidence type="ECO:0000259" key="7">
    <source>
        <dbReference type="PROSITE" id="PS50157"/>
    </source>
</evidence>
<dbReference type="PROSITE" id="PS00028">
    <property type="entry name" value="ZINC_FINGER_C2H2_1"/>
    <property type="match status" value="10"/>
</dbReference>
<name>A0A8S4E2U7_PLUXY</name>
<dbReference type="EMBL" id="CAJHNJ030000011">
    <property type="protein sequence ID" value="CAG9109065.1"/>
    <property type="molecule type" value="Genomic_DNA"/>
</dbReference>
<evidence type="ECO:0000256" key="3">
    <source>
        <dbReference type="ARBA" id="ARBA00022771"/>
    </source>
</evidence>
<dbReference type="InterPro" id="IPR036236">
    <property type="entry name" value="Znf_C2H2_sf"/>
</dbReference>
<evidence type="ECO:0000256" key="6">
    <source>
        <dbReference type="SAM" id="MobiDB-lite"/>
    </source>
</evidence>
<evidence type="ECO:0000256" key="5">
    <source>
        <dbReference type="PROSITE-ProRule" id="PRU00042"/>
    </source>
</evidence>
<feature type="domain" description="C2H2-type" evidence="7">
    <location>
        <begin position="571"/>
        <end position="599"/>
    </location>
</feature>
<keyword evidence="3 5" id="KW-0863">Zinc-finger</keyword>
<dbReference type="SUPFAM" id="SSF57667">
    <property type="entry name" value="beta-beta-alpha zinc fingers"/>
    <property type="match status" value="3"/>
</dbReference>
<feature type="compositionally biased region" description="Basic and acidic residues" evidence="6">
    <location>
        <begin position="752"/>
        <end position="770"/>
    </location>
</feature>
<feature type="domain" description="C2H2-type" evidence="7">
    <location>
        <begin position="607"/>
        <end position="634"/>
    </location>
</feature>
<dbReference type="Proteomes" id="UP000653454">
    <property type="component" value="Unassembled WGS sequence"/>
</dbReference>
<feature type="domain" description="C2H2-type" evidence="7">
    <location>
        <begin position="673"/>
        <end position="700"/>
    </location>
</feature>
<sequence length="816" mass="93588">MSSEVHKICPPNDCIEESFADNIGIKLEEGHEQDLEVHSTFHVKSEEPEYSLQNDPFNENIISEPSNSYINDSAAQKDNVLKTLVENIQLEIKQEFEATQEDISHEINDTDNVTNKEDELEIKEEFVPELDLEVSNKNIDNKSALIENSDDANNVNVVKLEPSNDGNSFVSYDFPQFDSASVDSSDGSFLGHLDNSLLEEIKSENVDFEQLHQDKEYENCNIKTETDLTVTETHLISNKLINTTSTITHPQHGIIESQTTRTLVMEILPMTMYDGKISGGNPEEILPTTNEPSCAEDSFQLNSITGDAPPLTEYGLLNSASTAKLKEEKVVYCPKCPKVCKNIVALRRHLKIHDSIDRYKAGRERGRANRREKKNKPTWAWVDETQDTQDSDEDKATYTCTCGNKFTRHSRMKTCLNSHDEGEGTVTYPCTTCAQKFKTKDRLEAHRKSVHRKRKFPCKFCPTDYDTRKELFKHLRKHQKVQLMEFKIMSEIVESKQKLKCIMCNKSFDELSELKSHVMGDHKAPFKCTHCKESFAKIDDLATHCKTAHPDVKGQSVLDALEAFSKLAQAWKCEECNLQFNKAEDLGLHQVENHRTEVKVKTEIEQFQCVDCRRVFCSNKSLNSHRRVHHNVESTEDAPVEPEGPLCVHCRKICKDENALTSHMRFHSSERKYPCKFCDFRFATVEKRKTHAEIHTGSMRYVCFICEYRCSSENRLKNHKASAKHLSMKDYLLTGKPLENLTAKEEKIADALRANERDVKKRRMSEEEPSHSSSGQTTCDVCGEKFSSEKKMLDHKQTHPFIEFPNEDQPSRIFFK</sequence>
<evidence type="ECO:0000256" key="1">
    <source>
        <dbReference type="ARBA" id="ARBA00022723"/>
    </source>
</evidence>
<keyword evidence="2" id="KW-0677">Repeat</keyword>
<dbReference type="GO" id="GO:0008270">
    <property type="term" value="F:zinc ion binding"/>
    <property type="evidence" value="ECO:0007669"/>
    <property type="project" value="UniProtKB-KW"/>
</dbReference>
<dbReference type="InterPro" id="IPR013087">
    <property type="entry name" value="Znf_C2H2_type"/>
</dbReference>
<dbReference type="Pfam" id="PF00096">
    <property type="entry name" value="zf-C2H2"/>
    <property type="match status" value="3"/>
</dbReference>